<organism evidence="2">
    <name type="scientific">viral metagenome</name>
    <dbReference type="NCBI Taxonomy" id="1070528"/>
    <lineage>
        <taxon>unclassified sequences</taxon>
        <taxon>metagenomes</taxon>
        <taxon>organismal metagenomes</taxon>
    </lineage>
</organism>
<sequence length="327" mass="37629">MIRIHEDYLQGYTYYDTPIFRNGRSIPYTEDAGTTFEVSFQERKMLVSVVCDGHSGYLTAFLVVEFIPTALQECVDNASGDIKIALLSLFEKTASHVRKNSNIIGISGSTCNVTIFDISKEEVFVASLGDSPTLRYRKDSDGKYSLVWRSVDQDCSDPDEIERMVQIHRKNGCTKATKENVVFEVTFAGVPSGVWRNRHTQSMLHSSFGDFHSEYYTGIFNTIPRIYSHKWTRQEQSDIWIQCTDGLLEWLSKENLGIQPCGDFRVKEIATHLNSCDQSDNIARDLHSAQVDSMLRERTKAHPKRKDNTREWIEKNFDNHHTKVFMW</sequence>
<dbReference type="AlphaFoldDB" id="A0A6C0H2X3"/>
<dbReference type="InterPro" id="IPR001932">
    <property type="entry name" value="PPM-type_phosphatase-like_dom"/>
</dbReference>
<dbReference type="EMBL" id="MN739858">
    <property type="protein sequence ID" value="QHT74757.1"/>
    <property type="molecule type" value="Genomic_DNA"/>
</dbReference>
<feature type="domain" description="PPM-type phosphatase" evidence="1">
    <location>
        <begin position="49"/>
        <end position="255"/>
    </location>
</feature>
<proteinExistence type="predicted"/>
<dbReference type="InterPro" id="IPR036457">
    <property type="entry name" value="PPM-type-like_dom_sf"/>
</dbReference>
<name>A0A6C0H2X3_9ZZZZ</name>
<dbReference type="SUPFAM" id="SSF81606">
    <property type="entry name" value="PP2C-like"/>
    <property type="match status" value="1"/>
</dbReference>
<reference evidence="2" key="1">
    <citation type="journal article" date="2020" name="Nature">
        <title>Giant virus diversity and host interactions through global metagenomics.</title>
        <authorList>
            <person name="Schulz F."/>
            <person name="Roux S."/>
            <person name="Paez-Espino D."/>
            <person name="Jungbluth S."/>
            <person name="Walsh D.A."/>
            <person name="Denef V.J."/>
            <person name="McMahon K.D."/>
            <person name="Konstantinidis K.T."/>
            <person name="Eloe-Fadrosh E.A."/>
            <person name="Kyrpides N.C."/>
            <person name="Woyke T."/>
        </authorList>
    </citation>
    <scope>NUCLEOTIDE SEQUENCE</scope>
    <source>
        <strain evidence="2">GVMAG-M-3300023179-62</strain>
    </source>
</reference>
<dbReference type="Pfam" id="PF00481">
    <property type="entry name" value="PP2C"/>
    <property type="match status" value="1"/>
</dbReference>
<dbReference type="Gene3D" id="3.60.40.10">
    <property type="entry name" value="PPM-type phosphatase domain"/>
    <property type="match status" value="1"/>
</dbReference>
<evidence type="ECO:0000259" key="1">
    <source>
        <dbReference type="Pfam" id="PF00481"/>
    </source>
</evidence>
<accession>A0A6C0H2X3</accession>
<evidence type="ECO:0000313" key="2">
    <source>
        <dbReference type="EMBL" id="QHT74757.1"/>
    </source>
</evidence>
<protein>
    <recommendedName>
        <fullName evidence="1">PPM-type phosphatase domain-containing protein</fullName>
    </recommendedName>
</protein>